<comment type="caution">
    <text evidence="2">The sequence shown here is derived from an EMBL/GenBank/DDBJ whole genome shotgun (WGS) entry which is preliminary data.</text>
</comment>
<keyword evidence="1" id="KW-0472">Membrane</keyword>
<gene>
    <name evidence="2" type="ORF">GMARGA_LOCUS2823</name>
</gene>
<proteinExistence type="predicted"/>
<reference evidence="2 3" key="1">
    <citation type="submission" date="2021-06" db="EMBL/GenBank/DDBJ databases">
        <authorList>
            <person name="Kallberg Y."/>
            <person name="Tangrot J."/>
            <person name="Rosling A."/>
        </authorList>
    </citation>
    <scope>NUCLEOTIDE SEQUENCE [LARGE SCALE GENOMIC DNA]</scope>
    <source>
        <strain evidence="2 3">120-4 pot B 10/14</strain>
    </source>
</reference>
<accession>A0ABN7U835</accession>
<evidence type="ECO:0000256" key="1">
    <source>
        <dbReference type="SAM" id="Phobius"/>
    </source>
</evidence>
<dbReference type="Proteomes" id="UP000789901">
    <property type="component" value="Unassembled WGS sequence"/>
</dbReference>
<name>A0ABN7U835_GIGMA</name>
<protein>
    <submittedName>
        <fullName evidence="2">30220_t:CDS:1</fullName>
    </submittedName>
</protein>
<sequence length="64" mass="7467">MFENHVNDFFEYAVKQTQTSENDPFYEKCNKDRFPTLFVIAQDFFSIPATLVVQVVLLMIVALC</sequence>
<keyword evidence="1" id="KW-0812">Transmembrane</keyword>
<evidence type="ECO:0000313" key="2">
    <source>
        <dbReference type="EMBL" id="CAG8513957.1"/>
    </source>
</evidence>
<feature type="transmembrane region" description="Helical" evidence="1">
    <location>
        <begin position="44"/>
        <end position="63"/>
    </location>
</feature>
<organism evidence="2 3">
    <name type="scientific">Gigaspora margarita</name>
    <dbReference type="NCBI Taxonomy" id="4874"/>
    <lineage>
        <taxon>Eukaryota</taxon>
        <taxon>Fungi</taxon>
        <taxon>Fungi incertae sedis</taxon>
        <taxon>Mucoromycota</taxon>
        <taxon>Glomeromycotina</taxon>
        <taxon>Glomeromycetes</taxon>
        <taxon>Diversisporales</taxon>
        <taxon>Gigasporaceae</taxon>
        <taxon>Gigaspora</taxon>
    </lineage>
</organism>
<evidence type="ECO:0000313" key="3">
    <source>
        <dbReference type="Proteomes" id="UP000789901"/>
    </source>
</evidence>
<keyword evidence="1" id="KW-1133">Transmembrane helix</keyword>
<keyword evidence="3" id="KW-1185">Reference proteome</keyword>
<dbReference type="EMBL" id="CAJVQB010000933">
    <property type="protein sequence ID" value="CAG8513957.1"/>
    <property type="molecule type" value="Genomic_DNA"/>
</dbReference>